<evidence type="ECO:0000256" key="1">
    <source>
        <dbReference type="SAM" id="MobiDB-lite"/>
    </source>
</evidence>
<dbReference type="RefSeq" id="WP_060923124.1">
    <property type="nucleotide sequence ID" value="NZ_LT629770.1"/>
</dbReference>
<name>A0A1H1MFI3_9MICO</name>
<feature type="domain" description="Putative T7SS secretion signal" evidence="2">
    <location>
        <begin position="1"/>
        <end position="180"/>
    </location>
</feature>
<sequence>MELGQTRSATALIPGSPGEVRQTAEGWKAHGTTAARVHDQLASLDDEGTWTGEAYDAYLTRFDRQLLHWSNAGDGLREGAHALFTWADALEWAQEEAARAITLWDEAEQQAATALAAHRAYVRELRVGQGLRHPEVEVPFVDPSGPAHEQAREVLYNARATLEVFARDCAVRLDQAAEAARMPLTEAEAATAAQHAVTEAVFTLAVVQPFQATTDMLAVSAQTLWEHPDIILELLGGAATFIGGAALAVGGGGLTVTGVGAIAGAPAVAAAGVGVAGVGAGLIGDAAGRWFRETDRAADPRKGVDRGDGRDYEGKYANGQENKPWVDKEKIGLDKFAAEEQVEVIRTKAKVGYDGAPQDGRYYDGLVRNPDGTFTAIEVKSGGAYDAYFRPGSTQRQFDAQVNDGAVARGRLNGESIEISRVIVRREP</sequence>
<evidence type="ECO:0000313" key="4">
    <source>
        <dbReference type="Proteomes" id="UP000182126"/>
    </source>
</evidence>
<accession>A0A1H1MFI3</accession>
<feature type="compositionally biased region" description="Basic and acidic residues" evidence="1">
    <location>
        <begin position="298"/>
        <end position="314"/>
    </location>
</feature>
<dbReference type="Pfam" id="PF21725">
    <property type="entry name" value="T7SS_signal"/>
    <property type="match status" value="1"/>
</dbReference>
<evidence type="ECO:0000313" key="3">
    <source>
        <dbReference type="EMBL" id="SDR85594.1"/>
    </source>
</evidence>
<organism evidence="3 4">
    <name type="scientific">Microbacterium paraoxydans</name>
    <dbReference type="NCBI Taxonomy" id="199592"/>
    <lineage>
        <taxon>Bacteria</taxon>
        <taxon>Bacillati</taxon>
        <taxon>Actinomycetota</taxon>
        <taxon>Actinomycetes</taxon>
        <taxon>Micrococcales</taxon>
        <taxon>Microbacteriaceae</taxon>
        <taxon>Microbacterium</taxon>
    </lineage>
</organism>
<dbReference type="AlphaFoldDB" id="A0A1H1MFI3"/>
<dbReference type="GeneID" id="36298238"/>
<evidence type="ECO:0000259" key="2">
    <source>
        <dbReference type="Pfam" id="PF21725"/>
    </source>
</evidence>
<reference evidence="3 4" key="1">
    <citation type="submission" date="2016-10" db="EMBL/GenBank/DDBJ databases">
        <authorList>
            <person name="de Groot N.N."/>
        </authorList>
    </citation>
    <scope>NUCLEOTIDE SEQUENCE [LARGE SCALE GENOMIC DNA]</scope>
    <source>
        <strain evidence="3 4">DSM 15019</strain>
    </source>
</reference>
<dbReference type="EMBL" id="LT629770">
    <property type="protein sequence ID" value="SDR85594.1"/>
    <property type="molecule type" value="Genomic_DNA"/>
</dbReference>
<protein>
    <recommendedName>
        <fullName evidence="2">Putative T7SS secretion signal domain-containing protein</fullName>
    </recommendedName>
</protein>
<dbReference type="InterPro" id="IPR049082">
    <property type="entry name" value="T7SS_signal"/>
</dbReference>
<dbReference type="Proteomes" id="UP000182126">
    <property type="component" value="Chromosome I"/>
</dbReference>
<gene>
    <name evidence="3" type="ORF">SAMN04489809_0503</name>
</gene>
<proteinExistence type="predicted"/>
<feature type="region of interest" description="Disordered" evidence="1">
    <location>
        <begin position="298"/>
        <end position="320"/>
    </location>
</feature>